<dbReference type="RefSeq" id="WP_035078908.1">
    <property type="nucleotide sequence ID" value="NZ_JMIH01000034.1"/>
</dbReference>
<evidence type="ECO:0000313" key="1">
    <source>
        <dbReference type="EMBL" id="KEO71916.1"/>
    </source>
</evidence>
<protein>
    <submittedName>
        <fullName evidence="1">Uncharacterized protein</fullName>
    </submittedName>
</protein>
<keyword evidence="2" id="KW-1185">Reference proteome</keyword>
<dbReference type="AlphaFoldDB" id="A0A074KPN2"/>
<sequence>MRNFLKTCFGIFLALFMGVQGILLQFLSGGNIDNSGANIESIDFNQLSLEDYAKSLPIISQGEVFPAVQEDPDIFPSIDFLHTHFLSLQYYDQTVKQRLFLSKKVEVLLDIRTIIFPSHFFW</sequence>
<proteinExistence type="predicted"/>
<accession>A0A074KPN2</accession>
<gene>
    <name evidence="1" type="ORF">EL17_20585</name>
</gene>
<dbReference type="STRING" id="1048983.EL17_20585"/>
<name>A0A074KPN2_9BACT</name>
<reference evidence="1 2" key="1">
    <citation type="submission" date="2014-04" db="EMBL/GenBank/DDBJ databases">
        <title>Characterization and application of a salt tolerant electro-active bacterium.</title>
        <authorList>
            <person name="Yang L."/>
            <person name="Wei S."/>
            <person name="Tay Q.X.M."/>
        </authorList>
    </citation>
    <scope>NUCLEOTIDE SEQUENCE [LARGE SCALE GENOMIC DNA]</scope>
    <source>
        <strain evidence="1 2">LY1</strain>
    </source>
</reference>
<dbReference type="EMBL" id="JMIH01000034">
    <property type="protein sequence ID" value="KEO71916.1"/>
    <property type="molecule type" value="Genomic_DNA"/>
</dbReference>
<evidence type="ECO:0000313" key="2">
    <source>
        <dbReference type="Proteomes" id="UP000027821"/>
    </source>
</evidence>
<organism evidence="1 2">
    <name type="scientific">Anditalea andensis</name>
    <dbReference type="NCBI Taxonomy" id="1048983"/>
    <lineage>
        <taxon>Bacteria</taxon>
        <taxon>Pseudomonadati</taxon>
        <taxon>Bacteroidota</taxon>
        <taxon>Cytophagia</taxon>
        <taxon>Cytophagales</taxon>
        <taxon>Cytophagaceae</taxon>
        <taxon>Anditalea</taxon>
    </lineage>
</organism>
<dbReference type="Proteomes" id="UP000027821">
    <property type="component" value="Unassembled WGS sequence"/>
</dbReference>
<comment type="caution">
    <text evidence="1">The sequence shown here is derived from an EMBL/GenBank/DDBJ whole genome shotgun (WGS) entry which is preliminary data.</text>
</comment>